<evidence type="ECO:0000259" key="13">
    <source>
        <dbReference type="Pfam" id="PF02705"/>
    </source>
</evidence>
<dbReference type="Pfam" id="PF22776">
    <property type="entry name" value="K_trans_C"/>
    <property type="match status" value="1"/>
</dbReference>
<evidence type="ECO:0000256" key="9">
    <source>
        <dbReference type="ARBA" id="ARBA00022989"/>
    </source>
</evidence>
<feature type="transmembrane region" description="Helical" evidence="12">
    <location>
        <begin position="194"/>
        <end position="216"/>
    </location>
</feature>
<feature type="transmembrane region" description="Helical" evidence="12">
    <location>
        <begin position="163"/>
        <end position="182"/>
    </location>
</feature>
<evidence type="ECO:0000256" key="7">
    <source>
        <dbReference type="ARBA" id="ARBA00022847"/>
    </source>
</evidence>
<reference evidence="15 16" key="1">
    <citation type="submission" date="2015-08" db="EMBL/GenBank/DDBJ databases">
        <authorList>
            <person name="Babu N.S."/>
            <person name="Beckwith C.J."/>
            <person name="Beseler K.G."/>
            <person name="Brison A."/>
            <person name="Carone J.V."/>
            <person name="Caskin T.P."/>
            <person name="Diamond M."/>
            <person name="Durham M.E."/>
            <person name="Foxe J.M."/>
            <person name="Go M."/>
            <person name="Henderson B.A."/>
            <person name="Jones I.B."/>
            <person name="McGettigan J.A."/>
            <person name="Micheletti S.J."/>
            <person name="Nasrallah M.E."/>
            <person name="Ortiz D."/>
            <person name="Piller C.R."/>
            <person name="Privatt S.R."/>
            <person name="Schneider S.L."/>
            <person name="Sharp S."/>
            <person name="Smith T.C."/>
            <person name="Stanton J.D."/>
            <person name="Ullery H.E."/>
            <person name="Wilson R.J."/>
            <person name="Serrano M.G."/>
            <person name="Buck G."/>
            <person name="Lee V."/>
            <person name="Wang Y."/>
            <person name="Carvalho R."/>
            <person name="Voegtly L."/>
            <person name="Shi R."/>
            <person name="Duckworth R."/>
            <person name="Johnson A."/>
            <person name="Loviza R."/>
            <person name="Walstead R."/>
            <person name="Shah Z."/>
            <person name="Kiflezghi M."/>
            <person name="Wade K."/>
            <person name="Ball S.L."/>
            <person name="Bradley K.W."/>
            <person name="Asai D.J."/>
            <person name="Bowman C.A."/>
            <person name="Russell D.A."/>
            <person name="Pope W.H."/>
            <person name="Jacobs-Sera D."/>
            <person name="Hendrix R.W."/>
            <person name="Hatfull G.F."/>
        </authorList>
    </citation>
    <scope>NUCLEOTIDE SEQUENCE [LARGE SCALE GENOMIC DNA]</scope>
    <source>
        <strain evidence="15 16">DSM 27710</strain>
    </source>
</reference>
<evidence type="ECO:0000256" key="1">
    <source>
        <dbReference type="ARBA" id="ARBA00004141"/>
    </source>
</evidence>
<comment type="subcellular location">
    <subcellularLocation>
        <location evidence="12">Cell membrane</location>
        <topology evidence="12">Multi-pass membrane protein</topology>
    </subcellularLocation>
    <subcellularLocation>
        <location evidence="1">Membrane</location>
        <topology evidence="1">Multi-pass membrane protein</topology>
    </subcellularLocation>
</comment>
<feature type="transmembrane region" description="Helical" evidence="12">
    <location>
        <begin position="127"/>
        <end position="151"/>
    </location>
</feature>
<dbReference type="GO" id="GO:0015293">
    <property type="term" value="F:symporter activity"/>
    <property type="evidence" value="ECO:0007669"/>
    <property type="project" value="UniProtKB-UniRule"/>
</dbReference>
<keyword evidence="11 12" id="KW-0472">Membrane</keyword>
<evidence type="ECO:0000256" key="8">
    <source>
        <dbReference type="ARBA" id="ARBA00022958"/>
    </source>
</evidence>
<feature type="transmembrane region" description="Helical" evidence="12">
    <location>
        <begin position="236"/>
        <end position="258"/>
    </location>
</feature>
<dbReference type="STRING" id="1391653.AKJ08_2765"/>
<dbReference type="Proteomes" id="UP000055590">
    <property type="component" value="Chromosome"/>
</dbReference>
<evidence type="ECO:0000256" key="6">
    <source>
        <dbReference type="ARBA" id="ARBA00022692"/>
    </source>
</evidence>
<keyword evidence="16" id="KW-1185">Reference proteome</keyword>
<feature type="transmembrane region" description="Helical" evidence="12">
    <location>
        <begin position="76"/>
        <end position="95"/>
    </location>
</feature>
<feature type="domain" description="K+ potassium transporter C-terminal" evidence="14">
    <location>
        <begin position="498"/>
        <end position="647"/>
    </location>
</feature>
<dbReference type="PATRIC" id="fig|1391653.3.peg.2878"/>
<dbReference type="GO" id="GO:0005886">
    <property type="term" value="C:plasma membrane"/>
    <property type="evidence" value="ECO:0007669"/>
    <property type="project" value="UniProtKB-SubCell"/>
</dbReference>
<keyword evidence="9 12" id="KW-1133">Transmembrane helix</keyword>
<feature type="transmembrane region" description="Helical" evidence="12">
    <location>
        <begin position="270"/>
        <end position="293"/>
    </location>
</feature>
<evidence type="ECO:0000256" key="5">
    <source>
        <dbReference type="ARBA" id="ARBA00022538"/>
    </source>
</evidence>
<feature type="domain" description="K+ potassium transporter integral membrane" evidence="13">
    <location>
        <begin position="38"/>
        <end position="487"/>
    </location>
</feature>
<accession>A0A0K1PFR7</accession>
<gene>
    <name evidence="12" type="primary">kup</name>
    <name evidence="15" type="ORF">AKJ08_2765</name>
</gene>
<comment type="catalytic activity">
    <reaction evidence="12">
        <text>K(+)(in) + H(+)(in) = K(+)(out) + H(+)(out)</text>
        <dbReference type="Rhea" id="RHEA:28490"/>
        <dbReference type="ChEBI" id="CHEBI:15378"/>
        <dbReference type="ChEBI" id="CHEBI:29103"/>
    </reaction>
</comment>
<dbReference type="InterPro" id="IPR053952">
    <property type="entry name" value="K_trans_C"/>
</dbReference>
<keyword evidence="3 12" id="KW-0813">Transport</keyword>
<feature type="transmembrane region" description="Helical" evidence="12">
    <location>
        <begin position="36"/>
        <end position="56"/>
    </location>
</feature>
<evidence type="ECO:0000256" key="2">
    <source>
        <dbReference type="ARBA" id="ARBA00007019"/>
    </source>
</evidence>
<dbReference type="InterPro" id="IPR003855">
    <property type="entry name" value="K+_transporter"/>
</dbReference>
<keyword evidence="6 12" id="KW-0812">Transmembrane</keyword>
<comment type="function">
    <text evidence="12">Transport of potassium into the cell. Likely operates as a K(+):H(+) symporter.</text>
</comment>
<dbReference type="AlphaFoldDB" id="A0A0K1PFR7"/>
<dbReference type="GO" id="GO:0015079">
    <property type="term" value="F:potassium ion transmembrane transporter activity"/>
    <property type="evidence" value="ECO:0007669"/>
    <property type="project" value="UniProtKB-UniRule"/>
</dbReference>
<name>A0A0K1PFR7_9BACT</name>
<keyword evidence="8 12" id="KW-0630">Potassium</keyword>
<sequence length="647" mass="69910">MQNMGASGPDGAPSLEIGAPVTHAASRVDARHDKNLPLAIGALGVVFGDIGTSPLYTMKEAIFGLHGVPATHANVLGILSLVFWALTLVVAFKYIGFVMKADNRGEGGIFALLALLPPVRGKHGGTLVVAALLGAALLYGDGIITPAISVLSAIEGLEVATTALRPAVVPLTVVILLFLFGFQKRGTERIGRLFGPVMAGWFLVLAALGVRGILMHPGVLEAVNPSYAVAFFAHNHFHGFLVLGAVVLCLTGSEALYADLGHFGRRPIRLAWFVLAFPALLLNYAGQGAILLAEPQVENPFFALVPRMLLYPVVAIATLATVIASQALISGAFSLTRQAVQLGYLPRVHIVHTSGETEGQIYIPWVNTALMVACIALVIGFKKSSELAAAYGVAVTANMIITTLLFLEVARLTWKWPMWKTLPLVSIFFVVDFAFFSANLLKVAEGGWLPLAVAVGLVTIMLTWRDGRAELRREVAARTLPLELFLDDVHRREPRRVPGTAVFLSANPVGTPPAMLHHFKHNQTLHEQVVILSVVVSDYVPFVPKGELVHVEELGEGFFRVEARYGFMQTPNVPAVLRKAWRQGLTTDPATTSFVLGRETLLTTGKGRMSRWRKGLFRYLSRNAEPATAYFGLPPGRVIELGMQVEL</sequence>
<dbReference type="EMBL" id="CP012332">
    <property type="protein sequence ID" value="AKU92378.1"/>
    <property type="molecule type" value="Genomic_DNA"/>
</dbReference>
<feature type="transmembrane region" description="Helical" evidence="12">
    <location>
        <begin position="361"/>
        <end position="381"/>
    </location>
</feature>
<evidence type="ECO:0000313" key="16">
    <source>
        <dbReference type="Proteomes" id="UP000055590"/>
    </source>
</evidence>
<dbReference type="PANTHER" id="PTHR30540:SF79">
    <property type="entry name" value="LOW AFFINITY POTASSIUM TRANSPORT SYSTEM PROTEIN KUP"/>
    <property type="match status" value="1"/>
</dbReference>
<dbReference type="PANTHER" id="PTHR30540">
    <property type="entry name" value="OSMOTIC STRESS POTASSIUM TRANSPORTER"/>
    <property type="match status" value="1"/>
</dbReference>
<feature type="transmembrane region" description="Helical" evidence="12">
    <location>
        <begin position="313"/>
        <end position="340"/>
    </location>
</feature>
<feature type="transmembrane region" description="Helical" evidence="12">
    <location>
        <begin position="422"/>
        <end position="441"/>
    </location>
</feature>
<organism evidence="15 16">
    <name type="scientific">Vulgatibacter incomptus</name>
    <dbReference type="NCBI Taxonomy" id="1391653"/>
    <lineage>
        <taxon>Bacteria</taxon>
        <taxon>Pseudomonadati</taxon>
        <taxon>Myxococcota</taxon>
        <taxon>Myxococcia</taxon>
        <taxon>Myxococcales</taxon>
        <taxon>Cystobacterineae</taxon>
        <taxon>Vulgatibacteraceae</taxon>
        <taxon>Vulgatibacter</taxon>
    </lineage>
</organism>
<evidence type="ECO:0000313" key="15">
    <source>
        <dbReference type="EMBL" id="AKU92378.1"/>
    </source>
</evidence>
<evidence type="ECO:0000256" key="10">
    <source>
        <dbReference type="ARBA" id="ARBA00023065"/>
    </source>
</evidence>
<keyword evidence="7 12" id="KW-0769">Symport</keyword>
<feature type="transmembrane region" description="Helical" evidence="12">
    <location>
        <begin position="387"/>
        <end position="410"/>
    </location>
</feature>
<evidence type="ECO:0000256" key="3">
    <source>
        <dbReference type="ARBA" id="ARBA00022448"/>
    </source>
</evidence>
<keyword evidence="4 12" id="KW-1003">Cell membrane</keyword>
<protein>
    <recommendedName>
        <fullName evidence="12">Probable potassium transport system protein Kup</fullName>
    </recommendedName>
</protein>
<evidence type="ECO:0000259" key="14">
    <source>
        <dbReference type="Pfam" id="PF22776"/>
    </source>
</evidence>
<dbReference type="KEGG" id="vin:AKJ08_2765"/>
<dbReference type="Pfam" id="PF02705">
    <property type="entry name" value="K_trans"/>
    <property type="match status" value="1"/>
</dbReference>
<feature type="transmembrane region" description="Helical" evidence="12">
    <location>
        <begin position="447"/>
        <end position="464"/>
    </location>
</feature>
<dbReference type="HAMAP" id="MF_01522">
    <property type="entry name" value="Kup"/>
    <property type="match status" value="1"/>
</dbReference>
<keyword evidence="5 12" id="KW-0633">Potassium transport</keyword>
<evidence type="ECO:0000256" key="12">
    <source>
        <dbReference type="HAMAP-Rule" id="MF_01522"/>
    </source>
</evidence>
<proteinExistence type="inferred from homology"/>
<dbReference type="InterPro" id="IPR053951">
    <property type="entry name" value="K_trans_N"/>
</dbReference>
<dbReference type="OrthoDB" id="9805577at2"/>
<evidence type="ECO:0000256" key="4">
    <source>
        <dbReference type="ARBA" id="ARBA00022475"/>
    </source>
</evidence>
<comment type="similarity">
    <text evidence="2 12">Belongs to the HAK/KUP transporter (TC 2.A.72) family.</text>
</comment>
<dbReference type="InterPro" id="IPR023051">
    <property type="entry name" value="Kup"/>
</dbReference>
<keyword evidence="10 12" id="KW-0406">Ion transport</keyword>
<evidence type="ECO:0000256" key="11">
    <source>
        <dbReference type="ARBA" id="ARBA00023136"/>
    </source>
</evidence>